<dbReference type="PANTHER" id="PTHR12967">
    <property type="entry name" value="PROTEIN SHQ1 HOMOLOG"/>
    <property type="match status" value="1"/>
</dbReference>
<dbReference type="Pfam" id="PF04925">
    <property type="entry name" value="SHQ1"/>
    <property type="match status" value="1"/>
</dbReference>
<gene>
    <name evidence="3" type="ORF">APZ42_029461</name>
</gene>
<evidence type="ECO:0000256" key="2">
    <source>
        <dbReference type="ARBA" id="ARBA00013750"/>
    </source>
</evidence>
<dbReference type="GO" id="GO:0000493">
    <property type="term" value="P:box H/ACA snoRNP assembly"/>
    <property type="evidence" value="ECO:0007669"/>
    <property type="project" value="InterPro"/>
</dbReference>
<proteinExistence type="inferred from homology"/>
<dbReference type="OrthoDB" id="73639at2759"/>
<dbReference type="AlphaFoldDB" id="A0A0P5ZDR4"/>
<dbReference type="SUPFAM" id="SSF49764">
    <property type="entry name" value="HSP20-like chaperones"/>
    <property type="match status" value="1"/>
</dbReference>
<evidence type="ECO:0000313" key="3">
    <source>
        <dbReference type="EMBL" id="KZS06934.1"/>
    </source>
</evidence>
<organism evidence="3 4">
    <name type="scientific">Daphnia magna</name>
    <dbReference type="NCBI Taxonomy" id="35525"/>
    <lineage>
        <taxon>Eukaryota</taxon>
        <taxon>Metazoa</taxon>
        <taxon>Ecdysozoa</taxon>
        <taxon>Arthropoda</taxon>
        <taxon>Crustacea</taxon>
        <taxon>Branchiopoda</taxon>
        <taxon>Diplostraca</taxon>
        <taxon>Cladocera</taxon>
        <taxon>Anomopoda</taxon>
        <taxon>Daphniidae</taxon>
        <taxon>Daphnia</taxon>
    </lineage>
</organism>
<dbReference type="Proteomes" id="UP000076858">
    <property type="component" value="Unassembled WGS sequence"/>
</dbReference>
<dbReference type="InterPro" id="IPR007052">
    <property type="entry name" value="CS_dom"/>
</dbReference>
<dbReference type="InterPro" id="IPR007009">
    <property type="entry name" value="Shq1_C"/>
</dbReference>
<protein>
    <recommendedName>
        <fullName evidence="2">Protein SHQ1 homolog</fullName>
    </recommendedName>
</protein>
<dbReference type="GO" id="GO:0005737">
    <property type="term" value="C:cytoplasm"/>
    <property type="evidence" value="ECO:0007669"/>
    <property type="project" value="TreeGrafter"/>
</dbReference>
<dbReference type="Gene3D" id="2.60.40.790">
    <property type="match status" value="1"/>
</dbReference>
<dbReference type="InterPro" id="IPR048696">
    <property type="entry name" value="SHQ1-like_CS"/>
</dbReference>
<accession>A0A0P5ZDR4</accession>
<dbReference type="GO" id="GO:0051082">
    <property type="term" value="F:unfolded protein binding"/>
    <property type="evidence" value="ECO:0007669"/>
    <property type="project" value="TreeGrafter"/>
</dbReference>
<evidence type="ECO:0000313" key="4">
    <source>
        <dbReference type="Proteomes" id="UP000076858"/>
    </source>
</evidence>
<comment type="similarity">
    <text evidence="1">Belongs to the SHQ1 family.</text>
</comment>
<dbReference type="GO" id="GO:0005654">
    <property type="term" value="C:nucleoplasm"/>
    <property type="evidence" value="ECO:0007669"/>
    <property type="project" value="TreeGrafter"/>
</dbReference>
<dbReference type="PROSITE" id="PS51203">
    <property type="entry name" value="CS"/>
    <property type="match status" value="1"/>
</dbReference>
<comment type="caution">
    <text evidence="3">The sequence shown here is derived from an EMBL/GenBank/DDBJ whole genome shotgun (WGS) entry which is preliminary data.</text>
</comment>
<evidence type="ECO:0000256" key="1">
    <source>
        <dbReference type="ARBA" id="ARBA00005607"/>
    </source>
</evidence>
<dbReference type="InterPro" id="IPR039742">
    <property type="entry name" value="Shq1"/>
</dbReference>
<reference evidence="3 4" key="1">
    <citation type="submission" date="2016-03" db="EMBL/GenBank/DDBJ databases">
        <title>EvidentialGene: Evidence-directed Construction of Genes on Genomes.</title>
        <authorList>
            <person name="Gilbert D.G."/>
            <person name="Choi J.-H."/>
            <person name="Mockaitis K."/>
            <person name="Colbourne J."/>
            <person name="Pfrender M."/>
        </authorList>
    </citation>
    <scope>NUCLEOTIDE SEQUENCE [LARGE SCALE GENOMIC DNA]</scope>
    <source>
        <strain evidence="3 4">Xinb3</strain>
        <tissue evidence="3">Complete organism</tissue>
    </source>
</reference>
<keyword evidence="4" id="KW-1185">Reference proteome</keyword>
<name>A0A0P5ZDR4_9CRUS</name>
<dbReference type="PANTHER" id="PTHR12967:SF0">
    <property type="entry name" value="PROTEIN SHQ1 HOMOLOG"/>
    <property type="match status" value="1"/>
</dbReference>
<dbReference type="Pfam" id="PF21413">
    <property type="entry name" value="SHQ1-like_CS"/>
    <property type="match status" value="1"/>
</dbReference>
<dbReference type="STRING" id="35525.A0A0P5ZDR4"/>
<dbReference type="InterPro" id="IPR008978">
    <property type="entry name" value="HSP20-like_chaperone"/>
</dbReference>
<sequence>MITPRFKLSQDDNYLFVTIHAPFSRVSDAEIYMDGTDFRFHSNPYYVRLNLPGEIIENDEAKAHFDADTNEFKITCPKVTKGTYFQGLDMLSSLLKPKGKRGVDSKDIEVLGETCTEDDSESDFDWFVEQKVETETDLPSSSSRYGFGLKHSGLFSTLAEELHQVVDVKNPDNQSVAERRTERLEQEKSEFNPEHYLADFFQTDMIDPLVHYQLPSRVGEEWTEAETNLLKNFPNKDFLLDHDQLQSTYLGLVDILLAYCYDTRITMSDPTVESAWAIAKISGTLSWLENFTSIRQVVECFLRRSLGFPLFRSFKLSLKAIEDACCILKEGRTSVLRCFLQIYQLFNKSDPRYLLNQLYIHDYCVWIQKSNDETLASLSESLKSMELTKEDVNLNLVDLERAAINLMCNSDDSSEESDLEEQMAQLTLKKKPVLSAIPTDLQVAAEAARMISSSESDLDSDDVSSSEESD</sequence>
<dbReference type="EMBL" id="LRGB01002580">
    <property type="protein sequence ID" value="KZS06934.1"/>
    <property type="molecule type" value="Genomic_DNA"/>
</dbReference>